<dbReference type="Proteomes" id="UP000241538">
    <property type="component" value="Chromosome"/>
</dbReference>
<protein>
    <submittedName>
        <fullName evidence="1">Uncharacterized protein</fullName>
    </submittedName>
</protein>
<accession>A0AAN1TVN5</accession>
<sequence>MTIMNKKPLFIALRVTLITFVIGNVIAWISGAAPIKFSEIPFSATEQSVIAQHSAATSSATESDAQSVAMIYFLHNRLDEAAATVKQARAEQGNSDSLSALSAAIEVKQAGARLDLLFGQRKLWQLKQALAQLKSVSDKVPEQFDVQLLALWAFASVPDISDSAAHAQIISQRITPVLNRHVIPQPLAASAWLGLTRLYLYLADEDDKESQTTARANARMAWQAYQQIDFHPAWLEPESATLQQAMKELPEHD</sequence>
<proteinExistence type="predicted"/>
<dbReference type="EMBL" id="CP028349">
    <property type="protein sequence ID" value="AVV37522.1"/>
    <property type="molecule type" value="Genomic_DNA"/>
</dbReference>
<evidence type="ECO:0000313" key="1">
    <source>
        <dbReference type="EMBL" id="AVV37522.1"/>
    </source>
</evidence>
<gene>
    <name evidence="1" type="ORF">C9381_10120</name>
</gene>
<evidence type="ECO:0000313" key="2">
    <source>
        <dbReference type="Proteomes" id="UP000241538"/>
    </source>
</evidence>
<name>A0AAN1TVN5_9GAMM</name>
<organism evidence="1 2">
    <name type="scientific">Pantoea vagans</name>
    <dbReference type="NCBI Taxonomy" id="470934"/>
    <lineage>
        <taxon>Bacteria</taxon>
        <taxon>Pseudomonadati</taxon>
        <taxon>Pseudomonadota</taxon>
        <taxon>Gammaproteobacteria</taxon>
        <taxon>Enterobacterales</taxon>
        <taxon>Erwiniaceae</taxon>
        <taxon>Pantoea</taxon>
    </lineage>
</organism>
<dbReference type="AlphaFoldDB" id="A0AAN1TVN5"/>
<reference evidence="1 2" key="1">
    <citation type="journal article" date="2018" name="Int J Genomics">
        <title>Comparative Genomics Analysis of Plasmid pPV989-94 from a Clinical Isolate of Pantoea vagans PV989.</title>
        <authorList>
            <person name="Xu L."/>
            <person name="Yin M."/>
            <person name="Zhu T."/>
            <person name="Lu J."/>
            <person name="Bao Q."/>
        </authorList>
    </citation>
    <scope>NUCLEOTIDE SEQUENCE [LARGE SCALE GENOMIC DNA]</scope>
    <source>
        <strain evidence="1 2">PV989</strain>
    </source>
</reference>